<name>A0A644XDD8_9ZZZZ</name>
<dbReference type="Gene3D" id="1.20.1530.20">
    <property type="match status" value="2"/>
</dbReference>
<keyword evidence="4" id="KW-1003">Cell membrane</keyword>
<protein>
    <recommendedName>
        <fullName evidence="10">AEC family transporter</fullName>
    </recommendedName>
</protein>
<dbReference type="GO" id="GO:0055085">
    <property type="term" value="P:transmembrane transport"/>
    <property type="evidence" value="ECO:0007669"/>
    <property type="project" value="InterPro"/>
</dbReference>
<organism evidence="9">
    <name type="scientific">bioreactor metagenome</name>
    <dbReference type="NCBI Taxonomy" id="1076179"/>
    <lineage>
        <taxon>unclassified sequences</taxon>
        <taxon>metagenomes</taxon>
        <taxon>ecological metagenomes</taxon>
    </lineage>
</organism>
<feature type="transmembrane region" description="Helical" evidence="8">
    <location>
        <begin position="36"/>
        <end position="54"/>
    </location>
</feature>
<keyword evidence="6 8" id="KW-1133">Transmembrane helix</keyword>
<feature type="transmembrane region" description="Helical" evidence="8">
    <location>
        <begin position="194"/>
        <end position="213"/>
    </location>
</feature>
<accession>A0A644XDD8</accession>
<feature type="transmembrane region" description="Helical" evidence="8">
    <location>
        <begin position="225"/>
        <end position="244"/>
    </location>
</feature>
<comment type="subcellular location">
    <subcellularLocation>
        <location evidence="1">Cell membrane</location>
        <topology evidence="1">Multi-pass membrane protein</topology>
    </subcellularLocation>
</comment>
<evidence type="ECO:0000256" key="2">
    <source>
        <dbReference type="ARBA" id="ARBA00010145"/>
    </source>
</evidence>
<keyword evidence="7 8" id="KW-0472">Membrane</keyword>
<feature type="transmembrane region" description="Helical" evidence="8">
    <location>
        <begin position="287"/>
        <end position="307"/>
    </location>
</feature>
<feature type="transmembrane region" description="Helical" evidence="8">
    <location>
        <begin position="99"/>
        <end position="122"/>
    </location>
</feature>
<dbReference type="InterPro" id="IPR004776">
    <property type="entry name" value="Mem_transp_PIN-like"/>
</dbReference>
<evidence type="ECO:0000256" key="8">
    <source>
        <dbReference type="SAM" id="Phobius"/>
    </source>
</evidence>
<feature type="transmembrane region" description="Helical" evidence="8">
    <location>
        <begin position="6"/>
        <end position="24"/>
    </location>
</feature>
<evidence type="ECO:0000256" key="4">
    <source>
        <dbReference type="ARBA" id="ARBA00022475"/>
    </source>
</evidence>
<dbReference type="PANTHER" id="PTHR36838">
    <property type="entry name" value="AUXIN EFFLUX CARRIER FAMILY PROTEIN"/>
    <property type="match status" value="1"/>
</dbReference>
<dbReference type="AlphaFoldDB" id="A0A644XDD8"/>
<comment type="similarity">
    <text evidence="2">Belongs to the auxin efflux carrier (TC 2.A.69) family.</text>
</comment>
<evidence type="ECO:0000313" key="9">
    <source>
        <dbReference type="EMBL" id="MPM14246.1"/>
    </source>
</evidence>
<dbReference type="InterPro" id="IPR038770">
    <property type="entry name" value="Na+/solute_symporter_sf"/>
</dbReference>
<evidence type="ECO:0000256" key="6">
    <source>
        <dbReference type="ARBA" id="ARBA00022989"/>
    </source>
</evidence>
<sequence length="308" mass="33255">MSLDAVYSQMSVLFLAILAGYAANKAGVLNAEANKMVSRLIINITLPALILSSVSEKSDSTSTGEVLFIIALAFGTYLVYGAVAFFIPKLLRVPECDAGLYRFMTIFGNTGFMGYPVITAIFGNGALFYAVIFNLPFNFLVFSIGIYLVVGKEKMPKIDWKLFVTPGIAASLLTMVFFLLNFNLPQVIAKATTFIGQITTPAAMLVIGSTLALIPMKEVLTDVRIYLFSAIRLIIIPILIWLILRPFITNELLLGTAVIVSGMPVATNTAILCGEYGGNGQLASSGIFVSTAASIVTIPFLMNLLFLR</sequence>
<reference evidence="9" key="1">
    <citation type="submission" date="2019-08" db="EMBL/GenBank/DDBJ databases">
        <authorList>
            <person name="Kucharzyk K."/>
            <person name="Murdoch R.W."/>
            <person name="Higgins S."/>
            <person name="Loffler F."/>
        </authorList>
    </citation>
    <scope>NUCLEOTIDE SEQUENCE</scope>
</reference>
<keyword evidence="3" id="KW-0813">Transport</keyword>
<proteinExistence type="inferred from homology"/>
<dbReference type="EMBL" id="VSSQ01002246">
    <property type="protein sequence ID" value="MPM14246.1"/>
    <property type="molecule type" value="Genomic_DNA"/>
</dbReference>
<evidence type="ECO:0000256" key="5">
    <source>
        <dbReference type="ARBA" id="ARBA00022692"/>
    </source>
</evidence>
<evidence type="ECO:0000256" key="3">
    <source>
        <dbReference type="ARBA" id="ARBA00022448"/>
    </source>
</evidence>
<dbReference type="PANTHER" id="PTHR36838:SF1">
    <property type="entry name" value="SLR1864 PROTEIN"/>
    <property type="match status" value="1"/>
</dbReference>
<evidence type="ECO:0008006" key="10">
    <source>
        <dbReference type="Google" id="ProtNLM"/>
    </source>
</evidence>
<feature type="transmembrane region" description="Helical" evidence="8">
    <location>
        <begin position="128"/>
        <end position="150"/>
    </location>
</feature>
<feature type="transmembrane region" description="Helical" evidence="8">
    <location>
        <begin position="66"/>
        <end position="87"/>
    </location>
</feature>
<evidence type="ECO:0000256" key="1">
    <source>
        <dbReference type="ARBA" id="ARBA00004651"/>
    </source>
</evidence>
<keyword evidence="5 8" id="KW-0812">Transmembrane</keyword>
<feature type="transmembrane region" description="Helical" evidence="8">
    <location>
        <begin position="162"/>
        <end position="182"/>
    </location>
</feature>
<dbReference type="Pfam" id="PF03547">
    <property type="entry name" value="Mem_trans"/>
    <property type="match status" value="1"/>
</dbReference>
<dbReference type="GO" id="GO:0005886">
    <property type="term" value="C:plasma membrane"/>
    <property type="evidence" value="ECO:0007669"/>
    <property type="project" value="UniProtKB-SubCell"/>
</dbReference>
<evidence type="ECO:0000256" key="7">
    <source>
        <dbReference type="ARBA" id="ARBA00023136"/>
    </source>
</evidence>
<comment type="caution">
    <text evidence="9">The sequence shown here is derived from an EMBL/GenBank/DDBJ whole genome shotgun (WGS) entry which is preliminary data.</text>
</comment>
<gene>
    <name evidence="9" type="ORF">SDC9_60607</name>
</gene>